<feature type="non-terminal residue" evidence="1">
    <location>
        <position position="1"/>
    </location>
</feature>
<evidence type="ECO:0000313" key="2">
    <source>
        <dbReference type="Proteomes" id="UP000265520"/>
    </source>
</evidence>
<dbReference type="AlphaFoldDB" id="A0A392SYP8"/>
<accession>A0A392SYP8</accession>
<reference evidence="1 2" key="1">
    <citation type="journal article" date="2018" name="Front. Plant Sci.">
        <title>Red Clover (Trifolium pratense) and Zigzag Clover (T. medium) - A Picture of Genomic Similarities and Differences.</title>
        <authorList>
            <person name="Dluhosova J."/>
            <person name="Istvanek J."/>
            <person name="Nedelnik J."/>
            <person name="Repkova J."/>
        </authorList>
    </citation>
    <scope>NUCLEOTIDE SEQUENCE [LARGE SCALE GENOMIC DNA]</scope>
    <source>
        <strain evidence="2">cv. 10/8</strain>
        <tissue evidence="1">Leaf</tissue>
    </source>
</reference>
<organism evidence="1 2">
    <name type="scientific">Trifolium medium</name>
    <dbReference type="NCBI Taxonomy" id="97028"/>
    <lineage>
        <taxon>Eukaryota</taxon>
        <taxon>Viridiplantae</taxon>
        <taxon>Streptophyta</taxon>
        <taxon>Embryophyta</taxon>
        <taxon>Tracheophyta</taxon>
        <taxon>Spermatophyta</taxon>
        <taxon>Magnoliopsida</taxon>
        <taxon>eudicotyledons</taxon>
        <taxon>Gunneridae</taxon>
        <taxon>Pentapetalae</taxon>
        <taxon>rosids</taxon>
        <taxon>fabids</taxon>
        <taxon>Fabales</taxon>
        <taxon>Fabaceae</taxon>
        <taxon>Papilionoideae</taxon>
        <taxon>50 kb inversion clade</taxon>
        <taxon>NPAAA clade</taxon>
        <taxon>Hologalegina</taxon>
        <taxon>IRL clade</taxon>
        <taxon>Trifolieae</taxon>
        <taxon>Trifolium</taxon>
    </lineage>
</organism>
<keyword evidence="2" id="KW-1185">Reference proteome</keyword>
<sequence length="66" mass="6770">SGICDAHSLCCAARNAVCSVTVLFLAAAPRAGVTCAARSIVADCPVLFWFMGREQGVAAPRADPFG</sequence>
<dbReference type="Proteomes" id="UP000265520">
    <property type="component" value="Unassembled WGS sequence"/>
</dbReference>
<evidence type="ECO:0000313" key="1">
    <source>
        <dbReference type="EMBL" id="MCI53968.1"/>
    </source>
</evidence>
<name>A0A392SYP8_9FABA</name>
<protein>
    <submittedName>
        <fullName evidence="1">Uncharacterized protein</fullName>
    </submittedName>
</protein>
<comment type="caution">
    <text evidence="1">The sequence shown here is derived from an EMBL/GenBank/DDBJ whole genome shotgun (WGS) entry which is preliminary data.</text>
</comment>
<dbReference type="EMBL" id="LXQA010472054">
    <property type="protein sequence ID" value="MCI53968.1"/>
    <property type="molecule type" value="Genomic_DNA"/>
</dbReference>
<proteinExistence type="predicted"/>